<evidence type="ECO:0000259" key="2">
    <source>
        <dbReference type="Pfam" id="PF13102"/>
    </source>
</evidence>
<proteinExistence type="predicted"/>
<gene>
    <name evidence="3" type="ORF">E4T88_16680</name>
</gene>
<dbReference type="OrthoDB" id="1493636at2"/>
<dbReference type="InterPro" id="IPR010998">
    <property type="entry name" value="Integrase_recombinase_N"/>
</dbReference>
<dbReference type="Proteomes" id="UP000298285">
    <property type="component" value="Unassembled WGS sequence"/>
</dbReference>
<organism evidence="3 4">
    <name type="scientific">Dysgonomonas mossii</name>
    <dbReference type="NCBI Taxonomy" id="163665"/>
    <lineage>
        <taxon>Bacteria</taxon>
        <taxon>Pseudomonadati</taxon>
        <taxon>Bacteroidota</taxon>
        <taxon>Bacteroidia</taxon>
        <taxon>Bacteroidales</taxon>
        <taxon>Dysgonomonadaceae</taxon>
        <taxon>Dysgonomonas</taxon>
    </lineage>
</organism>
<dbReference type="EMBL" id="SPPK01000009">
    <property type="protein sequence ID" value="TFU86858.1"/>
    <property type="molecule type" value="Genomic_DNA"/>
</dbReference>
<protein>
    <recommendedName>
        <fullName evidence="2">Phage integrase SAM-like domain-containing protein</fullName>
    </recommendedName>
</protein>
<dbReference type="GO" id="GO:0003677">
    <property type="term" value="F:DNA binding"/>
    <property type="evidence" value="ECO:0007669"/>
    <property type="project" value="UniProtKB-KW"/>
</dbReference>
<keyword evidence="1" id="KW-0238">DNA-binding</keyword>
<reference evidence="3 4" key="1">
    <citation type="submission" date="2019-03" db="EMBL/GenBank/DDBJ databases">
        <title>Diversity of the mouse oral microbiome.</title>
        <authorList>
            <person name="Joseph S."/>
            <person name="Aduse-Opoku J."/>
            <person name="Curtis M."/>
            <person name="Wade W."/>
            <person name="Hashim A."/>
        </authorList>
    </citation>
    <scope>NUCLEOTIDE SEQUENCE [LARGE SCALE GENOMIC DNA]</scope>
    <source>
        <strain evidence="3 4">P11</strain>
    </source>
</reference>
<dbReference type="InterPro" id="IPR025269">
    <property type="entry name" value="SAM-like_dom"/>
</dbReference>
<name>A0A4Y9IJB3_9BACT</name>
<evidence type="ECO:0000256" key="1">
    <source>
        <dbReference type="ARBA" id="ARBA00023125"/>
    </source>
</evidence>
<accession>A0A4Y9IJB3</accession>
<sequence>MENFLKSERQLYDIPLNRINHDFINEFEIYLRMMAKCNHNTTAKFIQSFKRIVILAINNKYIKDNPFLEYKIRLKQVDQ</sequence>
<evidence type="ECO:0000313" key="4">
    <source>
        <dbReference type="Proteomes" id="UP000298285"/>
    </source>
</evidence>
<evidence type="ECO:0000313" key="3">
    <source>
        <dbReference type="EMBL" id="TFU86858.1"/>
    </source>
</evidence>
<dbReference type="RefSeq" id="WP_135107436.1">
    <property type="nucleotide sequence ID" value="NZ_JADGKW010000009.1"/>
</dbReference>
<feature type="domain" description="Phage integrase SAM-like" evidence="2">
    <location>
        <begin position="2"/>
        <end position="72"/>
    </location>
</feature>
<dbReference type="Pfam" id="PF13102">
    <property type="entry name" value="Phage_int_SAM_5"/>
    <property type="match status" value="1"/>
</dbReference>
<comment type="caution">
    <text evidence="3">The sequence shown here is derived from an EMBL/GenBank/DDBJ whole genome shotgun (WGS) entry which is preliminary data.</text>
</comment>
<dbReference type="Gene3D" id="1.10.150.130">
    <property type="match status" value="1"/>
</dbReference>
<dbReference type="AlphaFoldDB" id="A0A4Y9IJB3"/>